<dbReference type="RefSeq" id="WP_015636765.1">
    <property type="nucleotide sequence ID" value="NC_021237.1"/>
</dbReference>
<evidence type="ECO:0000259" key="2">
    <source>
        <dbReference type="Pfam" id="PF00668"/>
    </source>
</evidence>
<dbReference type="HOGENOM" id="CLU_300297_0_0_6"/>
<feature type="domain" description="Condensation" evidence="2">
    <location>
        <begin position="640"/>
        <end position="954"/>
    </location>
</feature>
<dbReference type="Gene3D" id="3.30.559.30">
    <property type="entry name" value="Nonribosomal peptide synthetase, condensation domain"/>
    <property type="match status" value="1"/>
</dbReference>
<sequence length="957" mass="104283">MLQAFTRMAGTDVAGVIDVQGSLGFAALDQLREGVSAELQGLPEPVLALYASHGRAMYAALIAALSAARRVVFIDPASNLDELMPVLQHLGVNLVLNGTTRPGSQLTRSLPVLDLQHLQPRPVPPGREYPLRCQDYVIFTSGSTGEPKAIVQRIEALGRHIDNYIGYVGIGPGQRVLQLASAGWDAGLMDIFASLKTGATLCSLNPREHDFAAVEALIVEHDIDVLHMTVPYLRAFYSDASAVYARPKQLVIGGEIIHPSDIQRFNHAFAPGSQLFNAYGPTECTTALYARIDQGQTLQDPTWALDRPVEGVTLDIAQEPEQPYGDGVGELLLYSSLVARRLDPASGLIVELTQPSPLDSQRQCYATGDLACHQPDGAIRLLGRKDSIVKINGQKVSLVQVESELKALAQVREACVIAHQAGDNLALVAFVIARDASLGEDLLRQAARAALPAHRVPARFLLVERFALNRNNKIDRQALAQLAARAMAAPEPAQAAPEPFWQAIGQVLGGQSPDRAKSFIDNGGDSLRALQVVATLKRKGLVLDLEELLSDQALGQLPVHAAAAKARPGVSRPQVEGLPNRRFLLSRGISDLDHWNQALVLDIAAGQEPQRVSQALRAIFRHHFIEAGVQDQGLQPAGTDLQQAVQRTCAAISLSQGQLFCFSQQQDAAGHHLIIAGHQFQVDRYSWMLLVSELDECLGQGLECMQSWPRPTAFEEWQQSYQREHAAATHEAFWEALPWGRCAQLTGQRPEFPRREAFRRAELCLGPVRDLPQWAQGVAETSQLLLAAILRAMSQSDDNPFQKVHLLDHGRALDKSGAELNSVFGWLTVIYPLVLQVASLDLEQIAREIKAGQQASQGIAHSFGNRYFATPEAERLKGLFDCGYSYNFLGAVENPPGARVGVHPLSLQLMQGSPSHHLEFTGYLAAGELLLKIDYDPQVFGEERLESLLTGITAALS</sequence>
<dbReference type="GO" id="GO:0008881">
    <property type="term" value="F:glutamate racemase activity"/>
    <property type="evidence" value="ECO:0007669"/>
    <property type="project" value="UniProtKB-EC"/>
</dbReference>
<dbReference type="InterPro" id="IPR020845">
    <property type="entry name" value="AMP-binding_CS"/>
</dbReference>
<dbReference type="PANTHER" id="PTHR45398:SF1">
    <property type="entry name" value="ENZYME, PUTATIVE (JCVI)-RELATED"/>
    <property type="match status" value="1"/>
</dbReference>
<proteinExistence type="predicted"/>
<dbReference type="Proteomes" id="UP000013940">
    <property type="component" value="Chromosome"/>
</dbReference>
<dbReference type="AlphaFoldDB" id="A0A2C9ES36"/>
<dbReference type="Gene3D" id="1.10.1200.10">
    <property type="entry name" value="ACP-like"/>
    <property type="match status" value="1"/>
</dbReference>
<dbReference type="GeneID" id="57477731"/>
<dbReference type="InterPro" id="IPR045851">
    <property type="entry name" value="AMP-bd_C_sf"/>
</dbReference>
<dbReference type="InterPro" id="IPR001242">
    <property type="entry name" value="Condensation_dom"/>
</dbReference>
<dbReference type="InterPro" id="IPR036736">
    <property type="entry name" value="ACP-like_sf"/>
</dbReference>
<dbReference type="Pfam" id="PF00501">
    <property type="entry name" value="AMP-binding"/>
    <property type="match status" value="1"/>
</dbReference>
<keyword evidence="4" id="KW-0413">Isomerase</keyword>
<dbReference type="Pfam" id="PF00668">
    <property type="entry name" value="Condensation"/>
    <property type="match status" value="1"/>
</dbReference>
<organism evidence="4 5">
    <name type="scientific">Pseudomonas protegens (strain DSM 19095 / LMG 27888 / CFBP 6595 / CHA0)</name>
    <dbReference type="NCBI Taxonomy" id="1124983"/>
    <lineage>
        <taxon>Bacteria</taxon>
        <taxon>Pseudomonadati</taxon>
        <taxon>Pseudomonadota</taxon>
        <taxon>Gammaproteobacteria</taxon>
        <taxon>Pseudomonadales</taxon>
        <taxon>Pseudomonadaceae</taxon>
        <taxon>Pseudomonas</taxon>
    </lineage>
</organism>
<evidence type="ECO:0000313" key="4">
    <source>
        <dbReference type="EMBL" id="AGL86482.1"/>
    </source>
</evidence>
<evidence type="ECO:0000313" key="5">
    <source>
        <dbReference type="Proteomes" id="UP000013940"/>
    </source>
</evidence>
<dbReference type="InterPro" id="IPR042099">
    <property type="entry name" value="ANL_N_sf"/>
</dbReference>
<dbReference type="Gene3D" id="3.40.50.12780">
    <property type="entry name" value="N-terminal domain of ligase-like"/>
    <property type="match status" value="1"/>
</dbReference>
<dbReference type="SUPFAM" id="SSF56801">
    <property type="entry name" value="Acetyl-CoA synthetase-like"/>
    <property type="match status" value="1"/>
</dbReference>
<dbReference type="SUPFAM" id="SSF47336">
    <property type="entry name" value="ACP-like"/>
    <property type="match status" value="1"/>
</dbReference>
<feature type="domain" description="AMP-dependent synthetase/ligase" evidence="1">
    <location>
        <begin position="22"/>
        <end position="340"/>
    </location>
</feature>
<gene>
    <name evidence="4" type="primary">bacA2</name>
    <name evidence="4" type="ORF">PFLCHA0_c47310</name>
</gene>
<dbReference type="PANTHER" id="PTHR45398">
    <property type="match status" value="1"/>
</dbReference>
<evidence type="ECO:0000259" key="3">
    <source>
        <dbReference type="Pfam" id="PF13193"/>
    </source>
</evidence>
<dbReference type="SUPFAM" id="SSF52777">
    <property type="entry name" value="CoA-dependent acyltransferases"/>
    <property type="match status" value="2"/>
</dbReference>
<dbReference type="EC" id="5.1.1.3" evidence="4"/>
<feature type="domain" description="AMP-binding enzyme C-terminal" evidence="3">
    <location>
        <begin position="401"/>
        <end position="473"/>
    </location>
</feature>
<dbReference type="EMBL" id="CP003190">
    <property type="protein sequence ID" value="AGL86482.1"/>
    <property type="molecule type" value="Genomic_DNA"/>
</dbReference>
<reference evidence="5" key="1">
    <citation type="journal article" date="2014" name="Genome Announc.">
        <title>Full-genome sequence of the plant growth-promoting bacterium Pseudomonas protegens CHA0.</title>
        <authorList>
            <person name="Jousset A."/>
            <person name="Schuldes J."/>
            <person name="Keel C."/>
            <person name="Maurhofer M."/>
            <person name="Daniel R."/>
            <person name="Scheu S."/>
            <person name="Thuermer A."/>
        </authorList>
    </citation>
    <scope>NUCLEOTIDE SEQUENCE [LARGE SCALE GENOMIC DNA]</scope>
    <source>
        <strain evidence="5">DSM 19095 / LMG 27888 / CFBP 6595 / CHA0</strain>
    </source>
</reference>
<dbReference type="Pfam" id="PF13193">
    <property type="entry name" value="AMP-binding_C"/>
    <property type="match status" value="1"/>
</dbReference>
<dbReference type="Gene3D" id="3.30.300.30">
    <property type="match status" value="1"/>
</dbReference>
<evidence type="ECO:0000259" key="1">
    <source>
        <dbReference type="Pfam" id="PF00501"/>
    </source>
</evidence>
<dbReference type="KEGG" id="pprc:PFLCHA0_c47310"/>
<dbReference type="PROSITE" id="PS00455">
    <property type="entry name" value="AMP_BINDING"/>
    <property type="match status" value="1"/>
</dbReference>
<dbReference type="eggNOG" id="COG1020">
    <property type="taxonomic scope" value="Bacteria"/>
</dbReference>
<accession>A0A2C9ES36</accession>
<protein>
    <submittedName>
        <fullName evidence="4">Bacitracin synthase 1</fullName>
        <ecNumber evidence="4">5.1.1.3</ecNumber>
    </submittedName>
</protein>
<dbReference type="InterPro" id="IPR025110">
    <property type="entry name" value="AMP-bd_C"/>
</dbReference>
<dbReference type="InterPro" id="IPR000873">
    <property type="entry name" value="AMP-dep_synth/lig_dom"/>
</dbReference>
<name>A0A2C9ES36_PSEPH</name>